<protein>
    <submittedName>
        <fullName evidence="2">Uncharacterized protein</fullName>
    </submittedName>
</protein>
<evidence type="ECO:0000313" key="3">
    <source>
        <dbReference type="Proteomes" id="UP001066276"/>
    </source>
</evidence>
<dbReference type="Proteomes" id="UP001066276">
    <property type="component" value="Chromosome 1_1"/>
</dbReference>
<dbReference type="AlphaFoldDB" id="A0AAV7WGL1"/>
<dbReference type="EMBL" id="JANPWB010000001">
    <property type="protein sequence ID" value="KAJ1213184.1"/>
    <property type="molecule type" value="Genomic_DNA"/>
</dbReference>
<comment type="caution">
    <text evidence="2">The sequence shown here is derived from an EMBL/GenBank/DDBJ whole genome shotgun (WGS) entry which is preliminary data.</text>
</comment>
<keyword evidence="3" id="KW-1185">Reference proteome</keyword>
<gene>
    <name evidence="2" type="ORF">NDU88_000823</name>
</gene>
<name>A0AAV7WGL1_PLEWA</name>
<organism evidence="2 3">
    <name type="scientific">Pleurodeles waltl</name>
    <name type="common">Iberian ribbed newt</name>
    <dbReference type="NCBI Taxonomy" id="8319"/>
    <lineage>
        <taxon>Eukaryota</taxon>
        <taxon>Metazoa</taxon>
        <taxon>Chordata</taxon>
        <taxon>Craniata</taxon>
        <taxon>Vertebrata</taxon>
        <taxon>Euteleostomi</taxon>
        <taxon>Amphibia</taxon>
        <taxon>Batrachia</taxon>
        <taxon>Caudata</taxon>
        <taxon>Salamandroidea</taxon>
        <taxon>Salamandridae</taxon>
        <taxon>Pleurodelinae</taxon>
        <taxon>Pleurodeles</taxon>
    </lineage>
</organism>
<evidence type="ECO:0000313" key="2">
    <source>
        <dbReference type="EMBL" id="KAJ1213184.1"/>
    </source>
</evidence>
<proteinExistence type="predicted"/>
<evidence type="ECO:0000256" key="1">
    <source>
        <dbReference type="SAM" id="MobiDB-lite"/>
    </source>
</evidence>
<accession>A0AAV7WGL1</accession>
<reference evidence="2" key="1">
    <citation type="journal article" date="2022" name="bioRxiv">
        <title>Sequencing and chromosome-scale assembly of the giantPleurodeles waltlgenome.</title>
        <authorList>
            <person name="Brown T."/>
            <person name="Elewa A."/>
            <person name="Iarovenko S."/>
            <person name="Subramanian E."/>
            <person name="Araus A.J."/>
            <person name="Petzold A."/>
            <person name="Susuki M."/>
            <person name="Suzuki K.-i.T."/>
            <person name="Hayashi T."/>
            <person name="Toyoda A."/>
            <person name="Oliveira C."/>
            <person name="Osipova E."/>
            <person name="Leigh N.D."/>
            <person name="Simon A."/>
            <person name="Yun M.H."/>
        </authorList>
    </citation>
    <scope>NUCLEOTIDE SEQUENCE</scope>
    <source>
        <strain evidence="2">20211129_DDA</strain>
        <tissue evidence="2">Liver</tissue>
    </source>
</reference>
<sequence>MDGQDTYSELSDRTVALRSMCKMELCVIIIGTKDVTLMDVILFRCLCLKLKYTYRLVRQKYSHELQNGTKAGSAHTLPSEEEVHV</sequence>
<feature type="region of interest" description="Disordered" evidence="1">
    <location>
        <begin position="66"/>
        <end position="85"/>
    </location>
</feature>